<sequence length="322" mass="35374">MSNSTEGYDSRWLQFEEKFGARPLFQGSPEDILTQFKGLVSLIKSQSPPPDQSVITDDTTANGVPIRIYKPAHALETGSTLPIGVYFHGGGWMVGDLDSEDPWCRYIATSTPCIIVSVDYRLTPEYKMPTQLEDCLAAFHWVYNNAEDIGGSKEKIFTIGASAGGGLALLVADQLIKSKLKSYIRGIIALVPVTTHPSNPPAQLKSHYNAYISNASGVPVIDAAVMETFFQAANAQPNDEKCFVTLSKDLAEFPPVYIATCGKDPLRDDGVVLEMLLGEKGVKVVRDHYEGFPHYFWFFPGVEGKEIVLDNLAKGIRMLLGY</sequence>
<feature type="domain" description="Alpha/beta hydrolase fold-3" evidence="2">
    <location>
        <begin position="85"/>
        <end position="297"/>
    </location>
</feature>
<evidence type="ECO:0000256" key="1">
    <source>
        <dbReference type="ARBA" id="ARBA00022801"/>
    </source>
</evidence>
<dbReference type="Pfam" id="PF07859">
    <property type="entry name" value="Abhydrolase_3"/>
    <property type="match status" value="1"/>
</dbReference>
<accession>A0A9N9PIT3</accession>
<dbReference type="Gene3D" id="3.40.50.1820">
    <property type="entry name" value="alpha/beta hydrolase"/>
    <property type="match status" value="1"/>
</dbReference>
<name>A0A9N9PIT3_9HELO</name>
<dbReference type="InterPro" id="IPR029058">
    <property type="entry name" value="AB_hydrolase_fold"/>
</dbReference>
<dbReference type="AlphaFoldDB" id="A0A9N9PIT3"/>
<dbReference type="OrthoDB" id="408631at2759"/>
<dbReference type="SUPFAM" id="SSF53474">
    <property type="entry name" value="alpha/beta-Hydrolases"/>
    <property type="match status" value="1"/>
</dbReference>
<evidence type="ECO:0000259" key="2">
    <source>
        <dbReference type="Pfam" id="PF07859"/>
    </source>
</evidence>
<dbReference type="InterPro" id="IPR050300">
    <property type="entry name" value="GDXG_lipolytic_enzyme"/>
</dbReference>
<keyword evidence="1" id="KW-0378">Hydrolase</keyword>
<dbReference type="PANTHER" id="PTHR48081:SF8">
    <property type="entry name" value="ALPHA_BETA HYDROLASE FOLD-3 DOMAIN-CONTAINING PROTEIN-RELATED"/>
    <property type="match status" value="1"/>
</dbReference>
<organism evidence="3 4">
    <name type="scientific">Hymenoscyphus fraxineus</name>
    <dbReference type="NCBI Taxonomy" id="746836"/>
    <lineage>
        <taxon>Eukaryota</taxon>
        <taxon>Fungi</taxon>
        <taxon>Dikarya</taxon>
        <taxon>Ascomycota</taxon>
        <taxon>Pezizomycotina</taxon>
        <taxon>Leotiomycetes</taxon>
        <taxon>Helotiales</taxon>
        <taxon>Helotiaceae</taxon>
        <taxon>Hymenoscyphus</taxon>
    </lineage>
</organism>
<protein>
    <recommendedName>
        <fullName evidence="2">Alpha/beta hydrolase fold-3 domain-containing protein</fullName>
    </recommendedName>
</protein>
<keyword evidence="4" id="KW-1185">Reference proteome</keyword>
<gene>
    <name evidence="3" type="ORF">HYFRA_00008592</name>
</gene>
<evidence type="ECO:0000313" key="3">
    <source>
        <dbReference type="EMBL" id="CAG8954904.1"/>
    </source>
</evidence>
<dbReference type="GO" id="GO:0016787">
    <property type="term" value="F:hydrolase activity"/>
    <property type="evidence" value="ECO:0007669"/>
    <property type="project" value="UniProtKB-KW"/>
</dbReference>
<dbReference type="EMBL" id="CAJVRL010000058">
    <property type="protein sequence ID" value="CAG8954904.1"/>
    <property type="molecule type" value="Genomic_DNA"/>
</dbReference>
<proteinExistence type="predicted"/>
<evidence type="ECO:0000313" key="4">
    <source>
        <dbReference type="Proteomes" id="UP000696280"/>
    </source>
</evidence>
<dbReference type="Proteomes" id="UP000696280">
    <property type="component" value="Unassembled WGS sequence"/>
</dbReference>
<reference evidence="3" key="1">
    <citation type="submission" date="2021-07" db="EMBL/GenBank/DDBJ databases">
        <authorList>
            <person name="Durling M."/>
        </authorList>
    </citation>
    <scope>NUCLEOTIDE SEQUENCE</scope>
</reference>
<dbReference type="InterPro" id="IPR013094">
    <property type="entry name" value="AB_hydrolase_3"/>
</dbReference>
<comment type="caution">
    <text evidence="3">The sequence shown here is derived from an EMBL/GenBank/DDBJ whole genome shotgun (WGS) entry which is preliminary data.</text>
</comment>
<dbReference type="PANTHER" id="PTHR48081">
    <property type="entry name" value="AB HYDROLASE SUPERFAMILY PROTEIN C4A8.06C"/>
    <property type="match status" value="1"/>
</dbReference>